<evidence type="ECO:0000256" key="1">
    <source>
        <dbReference type="ARBA" id="ARBA00005187"/>
    </source>
</evidence>
<dbReference type="EC" id="6.3.5.4" evidence="3"/>
<dbReference type="EMBL" id="CP087164">
    <property type="protein sequence ID" value="UGS38750.1"/>
    <property type="molecule type" value="Genomic_DNA"/>
</dbReference>
<evidence type="ECO:0000313" key="13">
    <source>
        <dbReference type="Proteomes" id="UP001162834"/>
    </source>
</evidence>
<feature type="binding site" evidence="10">
    <location>
        <position position="100"/>
    </location>
    <ligand>
        <name>L-glutamine</name>
        <dbReference type="ChEBI" id="CHEBI:58359"/>
    </ligand>
</feature>
<comment type="similarity">
    <text evidence="2">Belongs to the asparagine synthetase family.</text>
</comment>
<keyword evidence="9" id="KW-0028">Amino-acid biosynthesis</keyword>
<evidence type="ECO:0000256" key="5">
    <source>
        <dbReference type="ARBA" id="ARBA00022840"/>
    </source>
</evidence>
<keyword evidence="4 10" id="KW-0547">Nucleotide-binding</keyword>
<evidence type="ECO:0000256" key="6">
    <source>
        <dbReference type="ARBA" id="ARBA00022888"/>
    </source>
</evidence>
<dbReference type="KEGG" id="sbae:DSM104329_05180"/>
<organism evidence="12 13">
    <name type="scientific">Capillimicrobium parvum</name>
    <dbReference type="NCBI Taxonomy" id="2884022"/>
    <lineage>
        <taxon>Bacteria</taxon>
        <taxon>Bacillati</taxon>
        <taxon>Actinomycetota</taxon>
        <taxon>Thermoleophilia</taxon>
        <taxon>Solirubrobacterales</taxon>
        <taxon>Capillimicrobiaceae</taxon>
        <taxon>Capillimicrobium</taxon>
    </lineage>
</organism>
<reference evidence="12" key="1">
    <citation type="journal article" date="2022" name="Int. J. Syst. Evol. Microbiol.">
        <title>Pseudomonas aegrilactucae sp. nov. and Pseudomonas morbosilactucae sp. nov., pathogens causing bacterial rot of lettuce in Japan.</title>
        <authorList>
            <person name="Sawada H."/>
            <person name="Fujikawa T."/>
            <person name="Satou M."/>
        </authorList>
    </citation>
    <scope>NUCLEOTIDE SEQUENCE</scope>
    <source>
        <strain evidence="12">0166_1</strain>
    </source>
</reference>
<keyword evidence="7 9" id="KW-0315">Glutamine amidotransferase</keyword>
<dbReference type="SUPFAM" id="SSF52402">
    <property type="entry name" value="Adenine nucleotide alpha hydrolases-like"/>
    <property type="match status" value="1"/>
</dbReference>
<keyword evidence="6 9" id="KW-0061">Asparagine biosynthesis</keyword>
<name>A0A9E6Y2B4_9ACTN</name>
<dbReference type="InterPro" id="IPR029055">
    <property type="entry name" value="Ntn_hydrolases_N"/>
</dbReference>
<evidence type="ECO:0000256" key="2">
    <source>
        <dbReference type="ARBA" id="ARBA00005752"/>
    </source>
</evidence>
<sequence>MLGGMCGIGGIVGSPAPEPGVLERMAEAMARRGPDGQGTWAAGGCGLAFRRLAIIDLADRAMQPMSLGPLRLVFNGEVYDYRERRAELEALGHAFVTESDTEVLLHAWMEWGEGALDRINAMFAFGVYDERDRSLTLAADPFGEKPLLYVHDDDRLVFASDVQALQEAVPGCGAPDRAAMAAFVSHGTMPPVDRTFFARIRRLPGGHVLRWRDGDLSIRRYWAPQPVPVPDAYPDAVAELRELLLDSIRLRLRSDVPVGTSLSGGVDSSAIVTLSAFLAGDHRRHAFTARFPGYERDEWRYAEAVARAAGVVEHHAAEPTLETLAGDLRAFVGAQQEPVLKLNQYAQWAVFAAAREAGVTVLLDGQGADELLAGYILTRGFALRSLGPRAMARAYARDPATRLPLRLALARDLMPQAVATRMRARHASPYATAAAAARGAAAAPEEPDWPRTRDPLRDQLLREAFFISLPHLLRYGDRNSMAHSREVRLPFLDRRVAELALSLPPGFLLDDGVTKRVLRDAVRDLVPAEVLARRDKVGFEPPQAQWLGSETGLAWAAEVLLDPAARESGIVDAGAVEADLRAGAWRDPDALWRAMNVELWRDAFDPARRNSAVGAAS</sequence>
<dbReference type="Gene3D" id="3.60.20.10">
    <property type="entry name" value="Glutamine Phosphoribosylpyrophosphate, subunit 1, domain 1"/>
    <property type="match status" value="1"/>
</dbReference>
<evidence type="ECO:0000256" key="9">
    <source>
        <dbReference type="PIRSR" id="PIRSR001589-1"/>
    </source>
</evidence>
<keyword evidence="5 10" id="KW-0067">ATP-binding</keyword>
<evidence type="ECO:0000256" key="7">
    <source>
        <dbReference type="ARBA" id="ARBA00022962"/>
    </source>
</evidence>
<gene>
    <name evidence="12" type="primary">asnB_6</name>
    <name evidence="12" type="ORF">DSM104329_05180</name>
</gene>
<dbReference type="GO" id="GO:0006529">
    <property type="term" value="P:asparagine biosynthetic process"/>
    <property type="evidence" value="ECO:0007669"/>
    <property type="project" value="UniProtKB-KW"/>
</dbReference>
<dbReference type="Pfam" id="PF13522">
    <property type="entry name" value="GATase_6"/>
    <property type="match status" value="1"/>
</dbReference>
<dbReference type="PANTHER" id="PTHR43284:SF1">
    <property type="entry name" value="ASPARAGINE SYNTHETASE"/>
    <property type="match status" value="1"/>
</dbReference>
<dbReference type="NCBIfam" id="TIGR01536">
    <property type="entry name" value="asn_synth_AEB"/>
    <property type="match status" value="1"/>
</dbReference>
<dbReference type="CDD" id="cd00712">
    <property type="entry name" value="AsnB"/>
    <property type="match status" value="1"/>
</dbReference>
<dbReference type="Pfam" id="PF00733">
    <property type="entry name" value="Asn_synthase"/>
    <property type="match status" value="1"/>
</dbReference>
<evidence type="ECO:0000313" key="12">
    <source>
        <dbReference type="EMBL" id="UGS38750.1"/>
    </source>
</evidence>
<dbReference type="Proteomes" id="UP001162834">
    <property type="component" value="Chromosome"/>
</dbReference>
<dbReference type="InterPro" id="IPR051786">
    <property type="entry name" value="ASN_synthetase/amidase"/>
</dbReference>
<feature type="active site" description="For GATase activity" evidence="9">
    <location>
        <position position="6"/>
    </location>
</feature>
<evidence type="ECO:0000256" key="10">
    <source>
        <dbReference type="PIRSR" id="PIRSR001589-2"/>
    </source>
</evidence>
<dbReference type="AlphaFoldDB" id="A0A9E6Y2B4"/>
<proteinExistence type="inferred from homology"/>
<dbReference type="PIRSF" id="PIRSF001589">
    <property type="entry name" value="Asn_synthetase_glu-h"/>
    <property type="match status" value="1"/>
</dbReference>
<dbReference type="InterPro" id="IPR001962">
    <property type="entry name" value="Asn_synthase"/>
</dbReference>
<keyword evidence="12" id="KW-0436">Ligase</keyword>
<dbReference type="PROSITE" id="PS51278">
    <property type="entry name" value="GATASE_TYPE_2"/>
    <property type="match status" value="1"/>
</dbReference>
<dbReference type="InterPro" id="IPR014729">
    <property type="entry name" value="Rossmann-like_a/b/a_fold"/>
</dbReference>
<evidence type="ECO:0000259" key="11">
    <source>
        <dbReference type="PROSITE" id="PS51278"/>
    </source>
</evidence>
<dbReference type="SUPFAM" id="SSF56235">
    <property type="entry name" value="N-terminal nucleophile aminohydrolases (Ntn hydrolases)"/>
    <property type="match status" value="1"/>
</dbReference>
<dbReference type="PANTHER" id="PTHR43284">
    <property type="entry name" value="ASPARAGINE SYNTHETASE (GLUTAMINE-HYDROLYZING)"/>
    <property type="match status" value="1"/>
</dbReference>
<dbReference type="Gene3D" id="3.40.50.620">
    <property type="entry name" value="HUPs"/>
    <property type="match status" value="1"/>
</dbReference>
<accession>A0A9E6Y2B4</accession>
<evidence type="ECO:0000256" key="3">
    <source>
        <dbReference type="ARBA" id="ARBA00012737"/>
    </source>
</evidence>
<dbReference type="InterPro" id="IPR017932">
    <property type="entry name" value="GATase_2_dom"/>
</dbReference>
<dbReference type="GO" id="GO:0005829">
    <property type="term" value="C:cytosol"/>
    <property type="evidence" value="ECO:0007669"/>
    <property type="project" value="TreeGrafter"/>
</dbReference>
<dbReference type="InterPro" id="IPR033738">
    <property type="entry name" value="AsnB_N"/>
</dbReference>
<keyword evidence="13" id="KW-1185">Reference proteome</keyword>
<feature type="domain" description="Glutamine amidotransferase type-2" evidence="11">
    <location>
        <begin position="6"/>
        <end position="214"/>
    </location>
</feature>
<comment type="catalytic activity">
    <reaction evidence="8">
        <text>L-aspartate + L-glutamine + ATP + H2O = L-asparagine + L-glutamate + AMP + diphosphate + H(+)</text>
        <dbReference type="Rhea" id="RHEA:12228"/>
        <dbReference type="ChEBI" id="CHEBI:15377"/>
        <dbReference type="ChEBI" id="CHEBI:15378"/>
        <dbReference type="ChEBI" id="CHEBI:29985"/>
        <dbReference type="ChEBI" id="CHEBI:29991"/>
        <dbReference type="ChEBI" id="CHEBI:30616"/>
        <dbReference type="ChEBI" id="CHEBI:33019"/>
        <dbReference type="ChEBI" id="CHEBI:58048"/>
        <dbReference type="ChEBI" id="CHEBI:58359"/>
        <dbReference type="ChEBI" id="CHEBI:456215"/>
        <dbReference type="EC" id="6.3.5.4"/>
    </reaction>
</comment>
<evidence type="ECO:0000256" key="4">
    <source>
        <dbReference type="ARBA" id="ARBA00022741"/>
    </source>
</evidence>
<dbReference type="GO" id="GO:0005524">
    <property type="term" value="F:ATP binding"/>
    <property type="evidence" value="ECO:0007669"/>
    <property type="project" value="UniProtKB-KW"/>
</dbReference>
<dbReference type="GO" id="GO:0004066">
    <property type="term" value="F:asparagine synthase (glutamine-hydrolyzing) activity"/>
    <property type="evidence" value="ECO:0007669"/>
    <property type="project" value="UniProtKB-EC"/>
</dbReference>
<dbReference type="InterPro" id="IPR006426">
    <property type="entry name" value="Asn_synth_AEB"/>
</dbReference>
<comment type="pathway">
    <text evidence="1">Amino-acid biosynthesis; L-asparagine biosynthesis; L-asparagine from L-aspartate (L-Gln route): step 1/1.</text>
</comment>
<dbReference type="CDD" id="cd01991">
    <property type="entry name" value="Asn_synthase_B_C"/>
    <property type="match status" value="1"/>
</dbReference>
<protein>
    <recommendedName>
        <fullName evidence="3">asparagine synthase (glutamine-hydrolyzing)</fullName>
        <ecNumber evidence="3">6.3.5.4</ecNumber>
    </recommendedName>
</protein>
<evidence type="ECO:0000256" key="8">
    <source>
        <dbReference type="ARBA" id="ARBA00048741"/>
    </source>
</evidence>